<feature type="domain" description="THAP-type" evidence="6">
    <location>
        <begin position="1"/>
        <end position="91"/>
    </location>
</feature>
<protein>
    <recommendedName>
        <fullName evidence="6">THAP-type domain-containing protein</fullName>
    </recommendedName>
</protein>
<keyword evidence="4 5" id="KW-0238">DNA-binding</keyword>
<dbReference type="Gene3D" id="6.20.210.20">
    <property type="entry name" value="THAP domain"/>
    <property type="match status" value="1"/>
</dbReference>
<dbReference type="GO" id="GO:0003677">
    <property type="term" value="F:DNA binding"/>
    <property type="evidence" value="ECO:0007669"/>
    <property type="project" value="UniProtKB-UniRule"/>
</dbReference>
<keyword evidence="3" id="KW-0862">Zinc</keyword>
<reference evidence="7" key="1">
    <citation type="journal article" date="2023" name="G3 (Bethesda)">
        <title>Whole genome assemblies of Zophobas morio and Tenebrio molitor.</title>
        <authorList>
            <person name="Kaur S."/>
            <person name="Stinson S.A."/>
            <person name="diCenzo G.C."/>
        </authorList>
    </citation>
    <scope>NUCLEOTIDE SEQUENCE</scope>
    <source>
        <strain evidence="7">QUZm001</strain>
    </source>
</reference>
<sequence>MPFKCCVNQCKDQKTLFSFPKEESRKNEWLHRLGRKDLLNKNIKNYRVCELHFQEGDVKRSEEVYSEETGQLMAVPLDRPRLRKDVTPISLPSRSSFQKIPPKRISPERKRQRLECEMLQSAIATSIASEEIYWKERTFSNIADVTNFLTKHPLSDWTASFKPEAIFLFFILEDANSSELKCGLKISNELKLILLHGSVESSILNFFSPLTNAVQLENGLKEIAKSLTDPIDKGVDEKLNLVNKTLNSLLSELPPETHNTIKFITDQVNLLKTSKNRHRYSWETVLFSSLIHSISPHCYKFIQNSGNLILPSSTTIRRVCSKFSGDPQLEQHNAHFLHYIKMKQQFLNENDKIVAILLDEIHIKPYMDYKGGTVVGKSYNSADCATTAHVFMLSAIRSSYKDVAHILPACRLTAEVLHGFLQKIILELENMGFKVVTVVTDNNAINRKAMSFFSNPPQICESYKHPADNDRPLFFIIDTVHILKNIRNNWLNQKNGQIMVYPDFDDFSIKREARFEAVRTLHLVEKDNLLKYGYTLSLKALFPTTIERQNVKLVLQVFNQSIVTALRQFGPRKNLISFEDTAIYLQIFCQWWDIVNTKTLLKGKRSRNIFQEPLTKNSTQIYEFLNKFTLWLDHWKTFEDGKLTKETHHAISQSVSGLIKLSEYRGKTFSERRTFFV</sequence>
<dbReference type="Pfam" id="PF05485">
    <property type="entry name" value="THAP"/>
    <property type="match status" value="1"/>
</dbReference>
<keyword evidence="8" id="KW-1185">Reference proteome</keyword>
<evidence type="ECO:0000256" key="2">
    <source>
        <dbReference type="ARBA" id="ARBA00022771"/>
    </source>
</evidence>
<dbReference type="Proteomes" id="UP001168821">
    <property type="component" value="Unassembled WGS sequence"/>
</dbReference>
<dbReference type="EMBL" id="JALNTZ010000005">
    <property type="protein sequence ID" value="KAJ3652723.1"/>
    <property type="molecule type" value="Genomic_DNA"/>
</dbReference>
<dbReference type="SUPFAM" id="SSF57716">
    <property type="entry name" value="Glucocorticoid receptor-like (DNA-binding domain)"/>
    <property type="match status" value="1"/>
</dbReference>
<dbReference type="SMART" id="SM00980">
    <property type="entry name" value="THAP"/>
    <property type="match status" value="1"/>
</dbReference>
<dbReference type="GO" id="GO:0008270">
    <property type="term" value="F:zinc ion binding"/>
    <property type="evidence" value="ECO:0007669"/>
    <property type="project" value="UniProtKB-KW"/>
</dbReference>
<comment type="caution">
    <text evidence="7">The sequence shown here is derived from an EMBL/GenBank/DDBJ whole genome shotgun (WGS) entry which is preliminary data.</text>
</comment>
<name>A0AA38I7U7_9CUCU</name>
<evidence type="ECO:0000313" key="7">
    <source>
        <dbReference type="EMBL" id="KAJ3652723.1"/>
    </source>
</evidence>
<dbReference type="Pfam" id="PF21787">
    <property type="entry name" value="TNP-like_RNaseH_N"/>
    <property type="match status" value="1"/>
</dbReference>
<evidence type="ECO:0000256" key="3">
    <source>
        <dbReference type="ARBA" id="ARBA00022833"/>
    </source>
</evidence>
<gene>
    <name evidence="7" type="ORF">Zmor_018661</name>
</gene>
<proteinExistence type="predicted"/>
<accession>A0AA38I7U7</accession>
<keyword evidence="2 5" id="KW-0863">Zinc-finger</keyword>
<dbReference type="PROSITE" id="PS50950">
    <property type="entry name" value="ZF_THAP"/>
    <property type="match status" value="1"/>
</dbReference>
<organism evidence="7 8">
    <name type="scientific">Zophobas morio</name>
    <dbReference type="NCBI Taxonomy" id="2755281"/>
    <lineage>
        <taxon>Eukaryota</taxon>
        <taxon>Metazoa</taxon>
        <taxon>Ecdysozoa</taxon>
        <taxon>Arthropoda</taxon>
        <taxon>Hexapoda</taxon>
        <taxon>Insecta</taxon>
        <taxon>Pterygota</taxon>
        <taxon>Neoptera</taxon>
        <taxon>Endopterygota</taxon>
        <taxon>Coleoptera</taxon>
        <taxon>Polyphaga</taxon>
        <taxon>Cucujiformia</taxon>
        <taxon>Tenebrionidae</taxon>
        <taxon>Zophobas</taxon>
    </lineage>
</organism>
<keyword evidence="1" id="KW-0479">Metal-binding</keyword>
<dbReference type="InterPro" id="IPR006612">
    <property type="entry name" value="THAP_Znf"/>
</dbReference>
<evidence type="ECO:0000256" key="1">
    <source>
        <dbReference type="ARBA" id="ARBA00022723"/>
    </source>
</evidence>
<dbReference type="InterPro" id="IPR038441">
    <property type="entry name" value="THAP_Znf_sf"/>
</dbReference>
<dbReference type="InterPro" id="IPR048365">
    <property type="entry name" value="TNP-like_RNaseH_N"/>
</dbReference>
<evidence type="ECO:0000313" key="8">
    <source>
        <dbReference type="Proteomes" id="UP001168821"/>
    </source>
</evidence>
<dbReference type="AlphaFoldDB" id="A0AA38I7U7"/>
<evidence type="ECO:0000259" key="6">
    <source>
        <dbReference type="PROSITE" id="PS50950"/>
    </source>
</evidence>
<evidence type="ECO:0000256" key="5">
    <source>
        <dbReference type="PROSITE-ProRule" id="PRU00309"/>
    </source>
</evidence>
<evidence type="ECO:0000256" key="4">
    <source>
        <dbReference type="ARBA" id="ARBA00023125"/>
    </source>
</evidence>